<accession>A0A831W795</accession>
<keyword evidence="2" id="KW-1003">Cell membrane</keyword>
<proteinExistence type="predicted"/>
<evidence type="ECO:0000256" key="2">
    <source>
        <dbReference type="ARBA" id="ARBA00022475"/>
    </source>
</evidence>
<reference evidence="7" key="1">
    <citation type="journal article" date="2020" name="mSystems">
        <title>Genome- and Community-Level Interaction Insights into Carbon Utilization and Element Cycling Functions of Hydrothermarchaeota in Hydrothermal Sediment.</title>
        <authorList>
            <person name="Zhou Z."/>
            <person name="Liu Y."/>
            <person name="Xu W."/>
            <person name="Pan J."/>
            <person name="Luo Z.H."/>
            <person name="Li M."/>
        </authorList>
    </citation>
    <scope>NUCLEOTIDE SEQUENCE [LARGE SCALE GENOMIC DNA]</scope>
    <source>
        <strain evidence="7">HyVt-443</strain>
    </source>
</reference>
<evidence type="ECO:0000256" key="1">
    <source>
        <dbReference type="ARBA" id="ARBA00004651"/>
    </source>
</evidence>
<feature type="transmembrane region" description="Helical" evidence="6">
    <location>
        <begin position="37"/>
        <end position="54"/>
    </location>
</feature>
<gene>
    <name evidence="7" type="ORF">ENI96_07430</name>
</gene>
<keyword evidence="3 6" id="KW-0812">Transmembrane</keyword>
<dbReference type="Pfam" id="PF03626">
    <property type="entry name" value="COX4_pro"/>
    <property type="match status" value="1"/>
</dbReference>
<evidence type="ECO:0000256" key="5">
    <source>
        <dbReference type="ARBA" id="ARBA00023136"/>
    </source>
</evidence>
<dbReference type="EMBL" id="DRKP01000083">
    <property type="protein sequence ID" value="HEB96246.1"/>
    <property type="molecule type" value="Genomic_DNA"/>
</dbReference>
<organism evidence="7">
    <name type="scientific">Sedimenticola thiotaurini</name>
    <dbReference type="NCBI Taxonomy" id="1543721"/>
    <lineage>
        <taxon>Bacteria</taxon>
        <taxon>Pseudomonadati</taxon>
        <taxon>Pseudomonadota</taxon>
        <taxon>Gammaproteobacteria</taxon>
        <taxon>Chromatiales</taxon>
        <taxon>Sedimenticolaceae</taxon>
        <taxon>Sedimenticola</taxon>
    </lineage>
</organism>
<keyword evidence="4 6" id="KW-1133">Transmembrane helix</keyword>
<keyword evidence="5 6" id="KW-0472">Membrane</keyword>
<comment type="subcellular location">
    <subcellularLocation>
        <location evidence="1">Cell membrane</location>
        <topology evidence="1">Multi-pass membrane protein</topology>
    </subcellularLocation>
</comment>
<dbReference type="AlphaFoldDB" id="A0A831W795"/>
<dbReference type="Proteomes" id="UP000886251">
    <property type="component" value="Unassembled WGS sequence"/>
</dbReference>
<comment type="caution">
    <text evidence="7">The sequence shown here is derived from an EMBL/GenBank/DDBJ whole genome shotgun (WGS) entry which is preliminary data.</text>
</comment>
<dbReference type="InterPro" id="IPR005171">
    <property type="entry name" value="Cyt_c_oxidase_su4_prok"/>
</dbReference>
<evidence type="ECO:0000256" key="6">
    <source>
        <dbReference type="SAM" id="Phobius"/>
    </source>
</evidence>
<protein>
    <submittedName>
        <fullName evidence="7">Thiosulfate reductase</fullName>
    </submittedName>
</protein>
<name>A0A831W795_9GAMM</name>
<sequence>MTHDRILDRLWLTLMLLTLGSAWLAESAETGLLVTLAIALVVSFKGLMIVDHFMELRHANVVLRRLMRIYFYVIPSLIVLVYLFPRQIANLTSLS</sequence>
<evidence type="ECO:0000256" key="4">
    <source>
        <dbReference type="ARBA" id="ARBA00022989"/>
    </source>
</evidence>
<feature type="transmembrane region" description="Helical" evidence="6">
    <location>
        <begin position="66"/>
        <end position="85"/>
    </location>
</feature>
<evidence type="ECO:0000256" key="3">
    <source>
        <dbReference type="ARBA" id="ARBA00022692"/>
    </source>
</evidence>
<dbReference type="GO" id="GO:0005886">
    <property type="term" value="C:plasma membrane"/>
    <property type="evidence" value="ECO:0007669"/>
    <property type="project" value="UniProtKB-SubCell"/>
</dbReference>
<evidence type="ECO:0000313" key="7">
    <source>
        <dbReference type="EMBL" id="HEB96246.1"/>
    </source>
</evidence>